<dbReference type="GO" id="GO:0000922">
    <property type="term" value="C:spindle pole"/>
    <property type="evidence" value="ECO:0007669"/>
    <property type="project" value="InterPro"/>
</dbReference>
<dbReference type="PANTHER" id="PTHR22545">
    <property type="entry name" value="CENTROSOMAL PROTEIN OF 95 KDA"/>
    <property type="match status" value="1"/>
</dbReference>
<dbReference type="AlphaFoldDB" id="A0A813T2L7"/>
<dbReference type="Proteomes" id="UP000663879">
    <property type="component" value="Unassembled WGS sequence"/>
</dbReference>
<accession>A0A813T2L7</accession>
<dbReference type="Pfam" id="PF19016">
    <property type="entry name" value="DUF5745"/>
    <property type="match status" value="1"/>
</dbReference>
<reference evidence="2" key="1">
    <citation type="submission" date="2021-02" db="EMBL/GenBank/DDBJ databases">
        <authorList>
            <person name="Nowell W R."/>
        </authorList>
    </citation>
    <scope>NUCLEOTIDE SEQUENCE</scope>
    <source>
        <strain evidence="2">Ploen Becks lab</strain>
    </source>
</reference>
<organism evidence="2 3">
    <name type="scientific">Brachionus calyciflorus</name>
    <dbReference type="NCBI Taxonomy" id="104777"/>
    <lineage>
        <taxon>Eukaryota</taxon>
        <taxon>Metazoa</taxon>
        <taxon>Spiralia</taxon>
        <taxon>Gnathifera</taxon>
        <taxon>Rotifera</taxon>
        <taxon>Eurotatoria</taxon>
        <taxon>Monogononta</taxon>
        <taxon>Pseudotrocha</taxon>
        <taxon>Ploima</taxon>
        <taxon>Brachionidae</taxon>
        <taxon>Brachionus</taxon>
    </lineage>
</organism>
<dbReference type="EMBL" id="CAJNOC010000800">
    <property type="protein sequence ID" value="CAF0804435.1"/>
    <property type="molecule type" value="Genomic_DNA"/>
</dbReference>
<dbReference type="InterPro" id="IPR026619">
    <property type="entry name" value="CEP95"/>
</dbReference>
<dbReference type="InterPro" id="IPR044039">
    <property type="entry name" value="DUF5745"/>
</dbReference>
<dbReference type="PANTHER" id="PTHR22545:SF0">
    <property type="entry name" value="CENTROSOMAL PROTEIN OF 95 KDA"/>
    <property type="match status" value="1"/>
</dbReference>
<dbReference type="GO" id="GO:0005813">
    <property type="term" value="C:centrosome"/>
    <property type="evidence" value="ECO:0007669"/>
    <property type="project" value="InterPro"/>
</dbReference>
<gene>
    <name evidence="2" type="ORF">OXX778_LOCUS6641</name>
</gene>
<evidence type="ECO:0000313" key="3">
    <source>
        <dbReference type="Proteomes" id="UP000663879"/>
    </source>
</evidence>
<evidence type="ECO:0000313" key="2">
    <source>
        <dbReference type="EMBL" id="CAF0804435.1"/>
    </source>
</evidence>
<comment type="caution">
    <text evidence="2">The sequence shown here is derived from an EMBL/GenBank/DDBJ whole genome shotgun (WGS) entry which is preliminary data.</text>
</comment>
<protein>
    <recommendedName>
        <fullName evidence="1">DUF5745 domain-containing protein</fullName>
    </recommendedName>
</protein>
<keyword evidence="3" id="KW-1185">Reference proteome</keyword>
<feature type="domain" description="DUF5745" evidence="1">
    <location>
        <begin position="85"/>
        <end position="139"/>
    </location>
</feature>
<dbReference type="OrthoDB" id="545730at2759"/>
<evidence type="ECO:0000259" key="1">
    <source>
        <dbReference type="Pfam" id="PF19016"/>
    </source>
</evidence>
<name>A0A813T2L7_9BILA</name>
<proteinExistence type="predicted"/>
<sequence length="748" mass="87964">MSTNSDQKNETLKSLSSKTKIIKERIINSVNELLKTCKSDPNQSISSISIPNEITCIKQIKSNLFVYFYEQICSTELIDKKWPCKNQEDEIHNLQSVIDSLSLDVLHEDLSHLTAESILGLGSNNRRDLTSLEYLLDILKTTQEWITSRLENSEYCEPIISFEENNTNQKHELVNQNNLNEKYSQVERKMEETIKLTQEAIKEHSINYKQDNNVDDGYDDDIFKKYMQQKELEFKFKNSSNLVVSDRETLKSSSGNSSLNDALNSSMDSSSMNEMFNLAINLNNQQQKQVKFQIDSRTRSHSPEIRYNKEDNISRSSRRKIAHCKSPTIQTRHNEIEMIKNNLAQSLDLNSDKIERLMNLIYSEDYEDAQAMMLNSLKSIKKKSDLTNDLYLNAHDGAKLFKSKLIPSERSRSKGVLLPRSKSLVKINKKRSSSLNNNLNKNDDACKKRWHSAVKKSLELSKDPAKKFYSRYVIGEDGILSSLLEEFPYLYTSPETIHYLWSRHAKQIETLSKTQKDLDAKYLSKNSADNNLAENYLKEANRKQEILMNIMRKELEHIERQQDMKRKNLVENSLKAKTREQRFQTAKVKRYFEEFRIQQKAKMLKQKTSEELIFKKLFNETLKIQKERMLELKKYAKEKNEINLKQQINQIKSIENFYKNKFDLLNEHIKKEKEETELRDNSQHLILNKMKNQVKHKLETDIRDLQDQMYRDKDFLHWRQLDADRLKQDIAKASYFRPAVVSLNSFNN</sequence>